<dbReference type="SUPFAM" id="SSF52540">
    <property type="entry name" value="P-loop containing nucleoside triphosphate hydrolases"/>
    <property type="match status" value="1"/>
</dbReference>
<keyword evidence="8" id="KW-0694">RNA-binding</keyword>
<dbReference type="PROSITE" id="PS51192">
    <property type="entry name" value="HELICASE_ATP_BIND_1"/>
    <property type="match status" value="1"/>
</dbReference>
<evidence type="ECO:0000313" key="13">
    <source>
        <dbReference type="EMBL" id="KAG0655138.1"/>
    </source>
</evidence>
<feature type="region of interest" description="Disordered" evidence="10">
    <location>
        <begin position="343"/>
        <end position="411"/>
    </location>
</feature>
<evidence type="ECO:0000256" key="3">
    <source>
        <dbReference type="ARBA" id="ARBA00012552"/>
    </source>
</evidence>
<dbReference type="AlphaFoldDB" id="A0A9P6VU92"/>
<gene>
    <name evidence="13" type="primary">DBP10</name>
    <name evidence="13" type="ORF">C6P46_001130</name>
</gene>
<comment type="function">
    <text evidence="1">ATP-binding RNA helicase involved in the biogenesis of 60S ribosomal subunits and is required for the normal formation of 25S and 5.8S rRNAs.</text>
</comment>
<feature type="compositionally biased region" description="Gly residues" evidence="10">
    <location>
        <begin position="1032"/>
        <end position="1053"/>
    </location>
</feature>
<dbReference type="PANTHER" id="PTHR47959:SF8">
    <property type="entry name" value="RNA HELICASE"/>
    <property type="match status" value="1"/>
</dbReference>
<feature type="compositionally biased region" description="Low complexity" evidence="10">
    <location>
        <begin position="1"/>
        <end position="23"/>
    </location>
</feature>
<dbReference type="GO" id="GO:0005730">
    <property type="term" value="C:nucleolus"/>
    <property type="evidence" value="ECO:0007669"/>
    <property type="project" value="UniProtKB-SubCell"/>
</dbReference>
<reference evidence="13 14" key="1">
    <citation type="submission" date="2020-11" db="EMBL/GenBank/DDBJ databases">
        <title>Kefir isolates.</title>
        <authorList>
            <person name="Marcisauskas S."/>
            <person name="Kim Y."/>
            <person name="Blasche S."/>
        </authorList>
    </citation>
    <scope>NUCLEOTIDE SEQUENCE [LARGE SCALE GENOMIC DNA]</scope>
    <source>
        <strain evidence="13 14">KR</strain>
    </source>
</reference>
<evidence type="ECO:0000256" key="7">
    <source>
        <dbReference type="ARBA" id="ARBA00022840"/>
    </source>
</evidence>
<dbReference type="PROSITE" id="PS00039">
    <property type="entry name" value="DEAD_ATP_HELICASE"/>
    <property type="match status" value="1"/>
</dbReference>
<dbReference type="GO" id="GO:0005829">
    <property type="term" value="C:cytosol"/>
    <property type="evidence" value="ECO:0007669"/>
    <property type="project" value="TreeGrafter"/>
</dbReference>
<dbReference type="InterPro" id="IPR027417">
    <property type="entry name" value="P-loop_NTPase"/>
</dbReference>
<dbReference type="Proteomes" id="UP000777482">
    <property type="component" value="Unassembled WGS sequence"/>
</dbReference>
<feature type="compositionally biased region" description="Basic and acidic residues" evidence="10">
    <location>
        <begin position="1003"/>
        <end position="1013"/>
    </location>
</feature>
<feature type="region of interest" description="Disordered" evidence="10">
    <location>
        <begin position="1"/>
        <end position="66"/>
    </location>
</feature>
<feature type="compositionally biased region" description="Acidic residues" evidence="10">
    <location>
        <begin position="56"/>
        <end position="66"/>
    </location>
</feature>
<evidence type="ECO:0000256" key="5">
    <source>
        <dbReference type="ARBA" id="ARBA00022801"/>
    </source>
</evidence>
<dbReference type="OrthoDB" id="10261375at2759"/>
<evidence type="ECO:0000256" key="8">
    <source>
        <dbReference type="ARBA" id="ARBA00022884"/>
    </source>
</evidence>
<evidence type="ECO:0000256" key="9">
    <source>
        <dbReference type="ARBA" id="ARBA00047984"/>
    </source>
</evidence>
<organism evidence="13 14">
    <name type="scientific">Rhodotorula mucilaginosa</name>
    <name type="common">Yeast</name>
    <name type="synonym">Rhodotorula rubra</name>
    <dbReference type="NCBI Taxonomy" id="5537"/>
    <lineage>
        <taxon>Eukaryota</taxon>
        <taxon>Fungi</taxon>
        <taxon>Dikarya</taxon>
        <taxon>Basidiomycota</taxon>
        <taxon>Pucciniomycotina</taxon>
        <taxon>Microbotryomycetes</taxon>
        <taxon>Sporidiobolales</taxon>
        <taxon>Sporidiobolaceae</taxon>
        <taxon>Rhodotorula</taxon>
    </lineage>
</organism>
<dbReference type="GO" id="GO:0003724">
    <property type="term" value="F:RNA helicase activity"/>
    <property type="evidence" value="ECO:0007669"/>
    <property type="project" value="UniProtKB-EC"/>
</dbReference>
<feature type="compositionally biased region" description="Basic residues" evidence="10">
    <location>
        <begin position="24"/>
        <end position="33"/>
    </location>
</feature>
<feature type="compositionally biased region" description="Basic and acidic residues" evidence="10">
    <location>
        <begin position="343"/>
        <end position="356"/>
    </location>
</feature>
<evidence type="ECO:0000259" key="11">
    <source>
        <dbReference type="PROSITE" id="PS51192"/>
    </source>
</evidence>
<keyword evidence="4" id="KW-0547">Nucleotide-binding</keyword>
<evidence type="ECO:0000256" key="1">
    <source>
        <dbReference type="ARBA" id="ARBA00003706"/>
    </source>
</evidence>
<comment type="similarity">
    <text evidence="2">Belongs to the DEAD box helicase family. DDX54/DBP10 subfamily.</text>
</comment>
<feature type="domain" description="Helicase C-terminal" evidence="12">
    <location>
        <begin position="412"/>
        <end position="557"/>
    </location>
</feature>
<comment type="caution">
    <text evidence="13">The sequence shown here is derived from an EMBL/GenBank/DDBJ whole genome shotgun (WGS) entry which is preliminary data.</text>
</comment>
<evidence type="ECO:0000256" key="10">
    <source>
        <dbReference type="SAM" id="MobiDB-lite"/>
    </source>
</evidence>
<dbReference type="Gene3D" id="3.40.50.300">
    <property type="entry name" value="P-loop containing nucleotide triphosphate hydrolases"/>
    <property type="match status" value="2"/>
</dbReference>
<dbReference type="InterPro" id="IPR001650">
    <property type="entry name" value="Helicase_C-like"/>
</dbReference>
<dbReference type="GO" id="GO:0016787">
    <property type="term" value="F:hydrolase activity"/>
    <property type="evidence" value="ECO:0007669"/>
    <property type="project" value="UniProtKB-KW"/>
</dbReference>
<dbReference type="SMART" id="SM01123">
    <property type="entry name" value="DBP10CT"/>
    <property type="match status" value="1"/>
</dbReference>
<comment type="catalytic activity">
    <reaction evidence="9">
        <text>ATP + H2O = ADP + phosphate + H(+)</text>
        <dbReference type="Rhea" id="RHEA:13065"/>
        <dbReference type="ChEBI" id="CHEBI:15377"/>
        <dbReference type="ChEBI" id="CHEBI:15378"/>
        <dbReference type="ChEBI" id="CHEBI:30616"/>
        <dbReference type="ChEBI" id="CHEBI:43474"/>
        <dbReference type="ChEBI" id="CHEBI:456216"/>
        <dbReference type="EC" id="3.6.4.13"/>
    </reaction>
</comment>
<dbReference type="EC" id="3.6.4.13" evidence="3"/>
<proteinExistence type="inferred from homology"/>
<dbReference type="SMART" id="SM00487">
    <property type="entry name" value="DEXDc"/>
    <property type="match status" value="1"/>
</dbReference>
<dbReference type="InterPro" id="IPR014001">
    <property type="entry name" value="Helicase_ATP-bd"/>
</dbReference>
<dbReference type="GO" id="GO:0005524">
    <property type="term" value="F:ATP binding"/>
    <property type="evidence" value="ECO:0007669"/>
    <property type="project" value="UniProtKB-KW"/>
</dbReference>
<feature type="region of interest" description="Disordered" evidence="10">
    <location>
        <begin position="747"/>
        <end position="779"/>
    </location>
</feature>
<keyword evidence="14" id="KW-1185">Reference proteome</keyword>
<dbReference type="SMART" id="SM00490">
    <property type="entry name" value="HELICc"/>
    <property type="match status" value="1"/>
</dbReference>
<dbReference type="PROSITE" id="PS51194">
    <property type="entry name" value="HELICASE_CTER"/>
    <property type="match status" value="1"/>
</dbReference>
<dbReference type="Pfam" id="PF00271">
    <property type="entry name" value="Helicase_C"/>
    <property type="match status" value="1"/>
</dbReference>
<dbReference type="Pfam" id="PF00270">
    <property type="entry name" value="DEAD"/>
    <property type="match status" value="1"/>
</dbReference>
<evidence type="ECO:0000256" key="6">
    <source>
        <dbReference type="ARBA" id="ARBA00022806"/>
    </source>
</evidence>
<feature type="domain" description="Helicase ATP-binding" evidence="11">
    <location>
        <begin position="120"/>
        <end position="297"/>
    </location>
</feature>
<sequence length="1053" mass="113224">MDSSDSEGGIDISSALLGSTATSKTRKPTKTARTKPSAKASGHGDAAQARDPSAGSDDDEDEEEEDALFASLASLQHSRNLAEGAALALLQRGFTTPTPIQRLALPSILGSTESVVSDKGKKITVARDHLCMARTGSGKTLCYLLPLLSQLWTHSDKFGARGLILVPTRELALQVLKVGKDLARGIRGEGESLRWAMIVGGEAMEAQFELMAGNPDVIIATPGRFLHLLVEMNYSLSAISSLIIDEADRLFELGFAEQLTEILHRVPATRQTLLFSATLPSSLVGFAKAGLQNPKLIRLDVDQKISKDLRMAYLNVKSTEKEAVLLGLLREVIRVPVMSEEQRSAEHARVARENEAVMKGTDSGTSNHYDYTSTGDRRGGGGGGFKGKGRMQDRGKKRKRGGGDDDDEEELDLDSVNGANIAPHQTVVFVSTKHHVEYITGLLTAANYSVSPIYGSMDQTARKISLSRFRSGQTSILVVTDLAARGIDVPGVENVINYDFPNGTRAFVHRVGRTARAGRTGWAYTFVTANDLPYLFDLELFLSRPLNFCPLSSSSAADPSSSADATGEPDYAHTLILGAPPRLLTDTDIETHRSLVEHHPHLEQLQQVSQRGQRMYERGLGKASPESYRRAKEMAREKVEKAAKTGGVITEAGEEHPIYDEYLASALGRGVGGATTAGGEEDVRAVAERAKAVERSRAELLAKIGGFRPNETVLEVNAKGKNGASEGSVANLMKERRKALLRSERARQLTKKVDEEELPEVPEGAAAGEDSATGQMDVDDEVAKVEQPRAPLRTEMDEADEEELEAVFGKKPAKRAKPAGDKPSWRDERFFMGYEQEGAATEAGYALTNGESFVAQAKHSTYDMGGRGDTEGTPAEALAQRASTLKWDRKSKKFVRADQVGQDNKKLIRSESGQRLPATFKSGVYDEWRKNARINVPRVGDQEISGRTTATGGGGGGGGKRFRHQGGTPKSEGGDQQKGKHAKRSVGAAGKPGAAPGGLKTAAEIRKERIAKEKRVKRSNQASVKNPHGIKKGGPGPGGSSKGGPGAGGKKRK</sequence>
<accession>A0A9P6VU92</accession>
<evidence type="ECO:0000259" key="12">
    <source>
        <dbReference type="PROSITE" id="PS51194"/>
    </source>
</evidence>
<dbReference type="InterPro" id="IPR000629">
    <property type="entry name" value="RNA-helicase_DEAD-box_CS"/>
</dbReference>
<dbReference type="GO" id="GO:0003723">
    <property type="term" value="F:RNA binding"/>
    <property type="evidence" value="ECO:0007669"/>
    <property type="project" value="UniProtKB-KW"/>
</dbReference>
<feature type="compositionally biased region" description="Polar residues" evidence="10">
    <location>
        <begin position="362"/>
        <end position="374"/>
    </location>
</feature>
<feature type="compositionally biased region" description="Low complexity" evidence="10">
    <location>
        <begin position="987"/>
        <end position="1002"/>
    </location>
</feature>
<feature type="region of interest" description="Disordered" evidence="10">
    <location>
        <begin position="936"/>
        <end position="1053"/>
    </location>
</feature>
<dbReference type="InterPro" id="IPR050079">
    <property type="entry name" value="DEAD_box_RNA_helicase"/>
</dbReference>
<name>A0A9P6VU92_RHOMI</name>
<dbReference type="PANTHER" id="PTHR47959">
    <property type="entry name" value="ATP-DEPENDENT RNA HELICASE RHLE-RELATED"/>
    <property type="match status" value="1"/>
</dbReference>
<evidence type="ECO:0000313" key="14">
    <source>
        <dbReference type="Proteomes" id="UP000777482"/>
    </source>
</evidence>
<keyword evidence="5" id="KW-0378">Hydrolase</keyword>
<keyword evidence="6 13" id="KW-0347">Helicase</keyword>
<evidence type="ECO:0000256" key="4">
    <source>
        <dbReference type="ARBA" id="ARBA00022741"/>
    </source>
</evidence>
<dbReference type="InterPro" id="IPR011545">
    <property type="entry name" value="DEAD/DEAH_box_helicase_dom"/>
</dbReference>
<protein>
    <recommendedName>
        <fullName evidence="3">RNA helicase</fullName>
        <ecNumber evidence="3">3.6.4.13</ecNumber>
    </recommendedName>
</protein>
<evidence type="ECO:0000256" key="2">
    <source>
        <dbReference type="ARBA" id="ARBA00010379"/>
    </source>
</evidence>
<dbReference type="Pfam" id="PF08147">
    <property type="entry name" value="DBP10CT"/>
    <property type="match status" value="1"/>
</dbReference>
<dbReference type="CDD" id="cd18787">
    <property type="entry name" value="SF2_C_DEAD"/>
    <property type="match status" value="1"/>
</dbReference>
<keyword evidence="7" id="KW-0067">ATP-binding</keyword>
<dbReference type="EMBL" id="PUHQ01000128">
    <property type="protein sequence ID" value="KAG0655138.1"/>
    <property type="molecule type" value="Genomic_DNA"/>
</dbReference>
<dbReference type="InterPro" id="IPR012541">
    <property type="entry name" value="DBP10_C"/>
</dbReference>